<comment type="caution">
    <text evidence="2">The sequence shown here is derived from an EMBL/GenBank/DDBJ whole genome shotgun (WGS) entry which is preliminary data.</text>
</comment>
<reference evidence="2" key="1">
    <citation type="submission" date="2023-03" db="EMBL/GenBank/DDBJ databases">
        <title>Massive genome expansion in bonnet fungi (Mycena s.s.) driven by repeated elements and novel gene families across ecological guilds.</title>
        <authorList>
            <consortium name="Lawrence Berkeley National Laboratory"/>
            <person name="Harder C.B."/>
            <person name="Miyauchi S."/>
            <person name="Viragh M."/>
            <person name="Kuo A."/>
            <person name="Thoen E."/>
            <person name="Andreopoulos B."/>
            <person name="Lu D."/>
            <person name="Skrede I."/>
            <person name="Drula E."/>
            <person name="Henrissat B."/>
            <person name="Morin E."/>
            <person name="Kohler A."/>
            <person name="Barry K."/>
            <person name="LaButti K."/>
            <person name="Morin E."/>
            <person name="Salamov A."/>
            <person name="Lipzen A."/>
            <person name="Mereny Z."/>
            <person name="Hegedus B."/>
            <person name="Baldrian P."/>
            <person name="Stursova M."/>
            <person name="Weitz H."/>
            <person name="Taylor A."/>
            <person name="Grigoriev I.V."/>
            <person name="Nagy L.G."/>
            <person name="Martin F."/>
            <person name="Kauserud H."/>
        </authorList>
    </citation>
    <scope>NUCLEOTIDE SEQUENCE</scope>
    <source>
        <strain evidence="2">CBHHK067</strain>
    </source>
</reference>
<feature type="compositionally biased region" description="Basic and acidic residues" evidence="1">
    <location>
        <begin position="62"/>
        <end position="77"/>
    </location>
</feature>
<dbReference type="EMBL" id="JARKIE010000034">
    <property type="protein sequence ID" value="KAJ7696538.1"/>
    <property type="molecule type" value="Genomic_DNA"/>
</dbReference>
<name>A0AAD7DPB5_MYCRO</name>
<sequence length="231" mass="25242">MLRHFSSTARRTGGLSSTARRAGGQHLHRLHHAGPLRGSLTTTTHRHRPGSHSKAASPVRCEPVREYHPNPGRDARPRSRRIAEALALGLAALFLAPYMISWKGSKPYEDTALLQECMSRGAAMKQFANTVPDLDALSAPDLLRHLLAFMGIFSPETREHQAYLAWANPDPALTKVACQHIHAILQPDCAEMDAFILVGSILVDFAGSIVEAHMDAQRSAGLSDSDYRVLG</sequence>
<evidence type="ECO:0000256" key="1">
    <source>
        <dbReference type="SAM" id="MobiDB-lite"/>
    </source>
</evidence>
<gene>
    <name evidence="2" type="ORF">B0H17DRAFT_1198048</name>
</gene>
<accession>A0AAD7DPB5</accession>
<keyword evidence="3" id="KW-1185">Reference proteome</keyword>
<evidence type="ECO:0000313" key="3">
    <source>
        <dbReference type="Proteomes" id="UP001221757"/>
    </source>
</evidence>
<organism evidence="2 3">
    <name type="scientific">Mycena rosella</name>
    <name type="common">Pink bonnet</name>
    <name type="synonym">Agaricus rosellus</name>
    <dbReference type="NCBI Taxonomy" id="1033263"/>
    <lineage>
        <taxon>Eukaryota</taxon>
        <taxon>Fungi</taxon>
        <taxon>Dikarya</taxon>
        <taxon>Basidiomycota</taxon>
        <taxon>Agaricomycotina</taxon>
        <taxon>Agaricomycetes</taxon>
        <taxon>Agaricomycetidae</taxon>
        <taxon>Agaricales</taxon>
        <taxon>Marasmiineae</taxon>
        <taxon>Mycenaceae</taxon>
        <taxon>Mycena</taxon>
    </lineage>
</organism>
<dbReference type="Proteomes" id="UP001221757">
    <property type="component" value="Unassembled WGS sequence"/>
</dbReference>
<feature type="compositionally biased region" description="Polar residues" evidence="1">
    <location>
        <begin position="1"/>
        <end position="19"/>
    </location>
</feature>
<protein>
    <submittedName>
        <fullName evidence="2">Uncharacterized protein</fullName>
    </submittedName>
</protein>
<proteinExistence type="predicted"/>
<dbReference type="AlphaFoldDB" id="A0AAD7DPB5"/>
<feature type="region of interest" description="Disordered" evidence="1">
    <location>
        <begin position="1"/>
        <end position="77"/>
    </location>
</feature>
<evidence type="ECO:0000313" key="2">
    <source>
        <dbReference type="EMBL" id="KAJ7696538.1"/>
    </source>
</evidence>